<comment type="caution">
    <text evidence="9">The sequence shown here is derived from an EMBL/GenBank/DDBJ whole genome shotgun (WGS) entry which is preliminary data.</text>
</comment>
<dbReference type="InterPro" id="IPR050366">
    <property type="entry name" value="BP-dependent_transpt_permease"/>
</dbReference>
<dbReference type="CDD" id="cd06261">
    <property type="entry name" value="TM_PBP2"/>
    <property type="match status" value="1"/>
</dbReference>
<dbReference type="GO" id="GO:0005886">
    <property type="term" value="C:plasma membrane"/>
    <property type="evidence" value="ECO:0007669"/>
    <property type="project" value="UniProtKB-SubCell"/>
</dbReference>
<gene>
    <name evidence="9" type="ORF">FCI23_41090</name>
</gene>
<dbReference type="OrthoDB" id="9812701at2"/>
<feature type="transmembrane region" description="Helical" evidence="7">
    <location>
        <begin position="260"/>
        <end position="280"/>
    </location>
</feature>
<proteinExistence type="inferred from homology"/>
<dbReference type="Proteomes" id="UP000305778">
    <property type="component" value="Unassembled WGS sequence"/>
</dbReference>
<keyword evidence="6 7" id="KW-0472">Membrane</keyword>
<keyword evidence="5 7" id="KW-1133">Transmembrane helix</keyword>
<evidence type="ECO:0000256" key="5">
    <source>
        <dbReference type="ARBA" id="ARBA00022989"/>
    </source>
</evidence>
<dbReference type="SUPFAM" id="SSF161098">
    <property type="entry name" value="MetI-like"/>
    <property type="match status" value="1"/>
</dbReference>
<dbReference type="GO" id="GO:0055085">
    <property type="term" value="P:transmembrane transport"/>
    <property type="evidence" value="ECO:0007669"/>
    <property type="project" value="InterPro"/>
</dbReference>
<feature type="transmembrane region" description="Helical" evidence="7">
    <location>
        <begin position="31"/>
        <end position="51"/>
    </location>
</feature>
<evidence type="ECO:0000259" key="8">
    <source>
        <dbReference type="PROSITE" id="PS50928"/>
    </source>
</evidence>
<evidence type="ECO:0000256" key="2">
    <source>
        <dbReference type="ARBA" id="ARBA00022448"/>
    </source>
</evidence>
<sequence>MSAPAASTAAPVLAPTRRATLRSRGLLNGRVVFGSTLVLIVVAVAVVGMMWTPYPADAPNLNARFAAPQMHHLLGTDELGRDILSRAMVGARTSLIISVSAVAIAAAIGTVIGFLTGYLRGVIDIVLSRIIDAMLAVPALVLALGIVAMLGASATSVTVALAVAYTPTFARVLRGVVVAARDHTYVEASRGLGLPAIVVVVKDLLPSVLPIMVVQVTTSLAWGILDEANLGFLGLGVQPPAPSWGSLLIEGRQYMYDAPWLSIGAGAFVVMAVLGVNTLGDGLRDVLDPRAWTRRHNYRKRGGK</sequence>
<dbReference type="Gene3D" id="1.10.3720.10">
    <property type="entry name" value="MetI-like"/>
    <property type="match status" value="1"/>
</dbReference>
<evidence type="ECO:0000313" key="9">
    <source>
        <dbReference type="EMBL" id="TKA01181.1"/>
    </source>
</evidence>
<keyword evidence="4 7" id="KW-0812">Transmembrane</keyword>
<dbReference type="PANTHER" id="PTHR43386">
    <property type="entry name" value="OLIGOPEPTIDE TRANSPORT SYSTEM PERMEASE PROTEIN APPC"/>
    <property type="match status" value="1"/>
</dbReference>
<dbReference type="PROSITE" id="PS50928">
    <property type="entry name" value="ABC_TM1"/>
    <property type="match status" value="1"/>
</dbReference>
<evidence type="ECO:0000313" key="10">
    <source>
        <dbReference type="Proteomes" id="UP000305778"/>
    </source>
</evidence>
<keyword evidence="2 7" id="KW-0813">Transport</keyword>
<keyword evidence="10" id="KW-1185">Reference proteome</keyword>
<evidence type="ECO:0000256" key="4">
    <source>
        <dbReference type="ARBA" id="ARBA00022692"/>
    </source>
</evidence>
<dbReference type="PANTHER" id="PTHR43386:SF25">
    <property type="entry name" value="PEPTIDE ABC TRANSPORTER PERMEASE PROTEIN"/>
    <property type="match status" value="1"/>
</dbReference>
<evidence type="ECO:0000256" key="7">
    <source>
        <dbReference type="RuleBase" id="RU363032"/>
    </source>
</evidence>
<organism evidence="9 10">
    <name type="scientific">Actinacidiphila oryziradicis</name>
    <dbReference type="NCBI Taxonomy" id="2571141"/>
    <lineage>
        <taxon>Bacteria</taxon>
        <taxon>Bacillati</taxon>
        <taxon>Actinomycetota</taxon>
        <taxon>Actinomycetes</taxon>
        <taxon>Kitasatosporales</taxon>
        <taxon>Streptomycetaceae</taxon>
        <taxon>Actinacidiphila</taxon>
    </lineage>
</organism>
<dbReference type="RefSeq" id="WP_136729224.1">
    <property type="nucleotide sequence ID" value="NZ_SUMC01000075.1"/>
</dbReference>
<feature type="transmembrane region" description="Helical" evidence="7">
    <location>
        <begin position="140"/>
        <end position="165"/>
    </location>
</feature>
<evidence type="ECO:0000256" key="1">
    <source>
        <dbReference type="ARBA" id="ARBA00004651"/>
    </source>
</evidence>
<dbReference type="EMBL" id="SUMC01000075">
    <property type="protein sequence ID" value="TKA01181.1"/>
    <property type="molecule type" value="Genomic_DNA"/>
</dbReference>
<protein>
    <submittedName>
        <fullName evidence="9">ABC transporter permease</fullName>
    </submittedName>
</protein>
<comment type="similarity">
    <text evidence="7">Belongs to the binding-protein-dependent transport system permease family.</text>
</comment>
<accession>A0A4U0S2C0</accession>
<dbReference type="Pfam" id="PF00528">
    <property type="entry name" value="BPD_transp_1"/>
    <property type="match status" value="1"/>
</dbReference>
<feature type="transmembrane region" description="Helical" evidence="7">
    <location>
        <begin position="95"/>
        <end position="119"/>
    </location>
</feature>
<evidence type="ECO:0000256" key="3">
    <source>
        <dbReference type="ARBA" id="ARBA00022475"/>
    </source>
</evidence>
<keyword evidence="3" id="KW-1003">Cell membrane</keyword>
<dbReference type="InterPro" id="IPR000515">
    <property type="entry name" value="MetI-like"/>
</dbReference>
<reference evidence="9 10" key="1">
    <citation type="submission" date="2019-04" db="EMBL/GenBank/DDBJ databases">
        <title>Streptomyces oryziradicis sp. nov., a novel actinomycete isolated from rhizosphere soil of rice (Oryza sativa L.).</title>
        <authorList>
            <person name="Li C."/>
        </authorList>
    </citation>
    <scope>NUCLEOTIDE SEQUENCE [LARGE SCALE GENOMIC DNA]</scope>
    <source>
        <strain evidence="9 10">NEAU-C40</strain>
    </source>
</reference>
<evidence type="ECO:0000256" key="6">
    <source>
        <dbReference type="ARBA" id="ARBA00023136"/>
    </source>
</evidence>
<dbReference type="InterPro" id="IPR035906">
    <property type="entry name" value="MetI-like_sf"/>
</dbReference>
<name>A0A4U0S2C0_9ACTN</name>
<dbReference type="AlphaFoldDB" id="A0A4U0S2C0"/>
<comment type="subcellular location">
    <subcellularLocation>
        <location evidence="1 7">Cell membrane</location>
        <topology evidence="1 7">Multi-pass membrane protein</topology>
    </subcellularLocation>
</comment>
<feature type="domain" description="ABC transmembrane type-1" evidence="8">
    <location>
        <begin position="91"/>
        <end position="280"/>
    </location>
</feature>